<reference evidence="1 2" key="1">
    <citation type="journal article" date="2016" name="Nat. Commun.">
        <title>Thousands of microbial genomes shed light on interconnected biogeochemical processes in an aquifer system.</title>
        <authorList>
            <person name="Anantharaman K."/>
            <person name="Brown C.T."/>
            <person name="Hug L.A."/>
            <person name="Sharon I."/>
            <person name="Castelle C.J."/>
            <person name="Probst A.J."/>
            <person name="Thomas B.C."/>
            <person name="Singh A."/>
            <person name="Wilkins M.J."/>
            <person name="Karaoz U."/>
            <person name="Brodie E.L."/>
            <person name="Williams K.H."/>
            <person name="Hubbard S.S."/>
            <person name="Banfield J.F."/>
        </authorList>
    </citation>
    <scope>NUCLEOTIDE SEQUENCE [LARGE SCALE GENOMIC DNA]</scope>
</reference>
<evidence type="ECO:0000313" key="2">
    <source>
        <dbReference type="Proteomes" id="UP000177263"/>
    </source>
</evidence>
<comment type="caution">
    <text evidence="1">The sequence shown here is derived from an EMBL/GenBank/DDBJ whole genome shotgun (WGS) entry which is preliminary data.</text>
</comment>
<proteinExistence type="predicted"/>
<organism evidence="1 2">
    <name type="scientific">Candidatus Woesebacteria bacterium RIFCSPHIGHO2_01_FULL_41_10</name>
    <dbReference type="NCBI Taxonomy" id="1802500"/>
    <lineage>
        <taxon>Bacteria</taxon>
        <taxon>Candidatus Woeseibacteriota</taxon>
    </lineage>
</organism>
<accession>A0A1F7YR98</accession>
<dbReference type="EMBL" id="MGGM01000013">
    <property type="protein sequence ID" value="OGM29419.1"/>
    <property type="molecule type" value="Genomic_DNA"/>
</dbReference>
<dbReference type="STRING" id="1802500.A2801_02265"/>
<gene>
    <name evidence="1" type="ORF">A2801_02265</name>
</gene>
<protein>
    <recommendedName>
        <fullName evidence="3">DnaD domain-containing protein</fullName>
    </recommendedName>
</protein>
<name>A0A1F7YR98_9BACT</name>
<dbReference type="AlphaFoldDB" id="A0A1F7YR98"/>
<dbReference type="Proteomes" id="UP000177263">
    <property type="component" value="Unassembled WGS sequence"/>
</dbReference>
<sequence length="258" mass="29951">MAVKGARRMLYAKISVSQDVNSLSIEERLLFTWLIAHGDDEGRLEGDPLYIRNKVVPYTNWSPKKIGKYLHNIKNRGLIHYWQVDNRWVIEFVKWELHQSLRKDRIEHSQLPSFAPNSDNQMATIRQPIDSQMPAERNISESNLKEVKKSEYKEDVAVNNSSFKKVSDIPNPGAILDPIRYQPKNAEEVAAKEVWFKLELNNKLAFHTTYLNAARKGVPASVIYQFCSEIRQDKSIENHGAVFQKKVNDYLERKGLQR</sequence>
<evidence type="ECO:0008006" key="3">
    <source>
        <dbReference type="Google" id="ProtNLM"/>
    </source>
</evidence>
<evidence type="ECO:0000313" key="1">
    <source>
        <dbReference type="EMBL" id="OGM29419.1"/>
    </source>
</evidence>